<reference evidence="1 2" key="1">
    <citation type="journal article" date="2021" name="Commun. Biol.">
        <title>Genomic insights into the host specific adaptation of the Pneumocystis genus.</title>
        <authorList>
            <person name="Cisse O.H."/>
            <person name="Ma L."/>
            <person name="Dekker J.P."/>
            <person name="Khil P.P."/>
            <person name="Youn J.-H."/>
            <person name="Brenchley J.M."/>
            <person name="Blair R."/>
            <person name="Pahar B."/>
            <person name="Chabe M."/>
            <person name="Van Rompay K.K.A."/>
            <person name="Keesler R."/>
            <person name="Sukura A."/>
            <person name="Hirsch V."/>
            <person name="Kutty G."/>
            <person name="Liu Y."/>
            <person name="Peng L."/>
            <person name="Chen J."/>
            <person name="Song J."/>
            <person name="Weissenbacher-Lang C."/>
            <person name="Xu J."/>
            <person name="Upham N.S."/>
            <person name="Stajich J.E."/>
            <person name="Cuomo C.A."/>
            <person name="Cushion M.T."/>
            <person name="Kovacs J.A."/>
        </authorList>
    </citation>
    <scope>NUCLEOTIDE SEQUENCE [LARGE SCALE GENOMIC DNA]</scope>
    <source>
        <strain evidence="1 2">RABM</strain>
    </source>
</reference>
<gene>
    <name evidence="1" type="ORF">PORY_001255</name>
</gene>
<accession>A0ACB7CCF8</accession>
<dbReference type="EMBL" id="JABTEG010000004">
    <property type="protein sequence ID" value="KAG4305085.1"/>
    <property type="molecule type" value="Genomic_DNA"/>
</dbReference>
<organism evidence="1 2">
    <name type="scientific">Pneumocystis oryctolagi</name>
    <dbReference type="NCBI Taxonomy" id="42067"/>
    <lineage>
        <taxon>Eukaryota</taxon>
        <taxon>Fungi</taxon>
        <taxon>Dikarya</taxon>
        <taxon>Ascomycota</taxon>
        <taxon>Taphrinomycotina</taxon>
        <taxon>Pneumocystomycetes</taxon>
        <taxon>Pneumocystaceae</taxon>
        <taxon>Pneumocystis</taxon>
    </lineage>
</organism>
<keyword evidence="2" id="KW-1185">Reference proteome</keyword>
<proteinExistence type="predicted"/>
<evidence type="ECO:0000313" key="2">
    <source>
        <dbReference type="Proteomes" id="UP000768646"/>
    </source>
</evidence>
<dbReference type="Proteomes" id="UP000768646">
    <property type="component" value="Unassembled WGS sequence"/>
</dbReference>
<name>A0ACB7CCF8_9ASCO</name>
<sequence>MSPKIASVAVIGKLKNNNLYIKVFSQKETDLTYHFMIHSACDELEAARKRYISGCCSQDQEQSSADANLVSKSNERSLQMMTGNKSGCFDMYLGLLHSQETASVYGSMTNTRIKFIVVLDNSDMTITDSDIKPLLKAIHSAYIGYVCNPFYIFDDKTPIQSRKFDKMIEQIVESWTPCG</sequence>
<comment type="caution">
    <text evidence="1">The sequence shown here is derived from an EMBL/GenBank/DDBJ whole genome shotgun (WGS) entry which is preliminary data.</text>
</comment>
<evidence type="ECO:0000313" key="1">
    <source>
        <dbReference type="EMBL" id="KAG4305085.1"/>
    </source>
</evidence>
<protein>
    <submittedName>
        <fullName evidence="1">Uncharacterized protein</fullName>
    </submittedName>
</protein>